<evidence type="ECO:0000313" key="1">
    <source>
        <dbReference type="EMBL" id="KAE8370744.1"/>
    </source>
</evidence>
<gene>
    <name evidence="1" type="ORF">BDV27DRAFT_119385</name>
</gene>
<protein>
    <submittedName>
        <fullName evidence="1">Uncharacterized protein</fullName>
    </submittedName>
</protein>
<proteinExistence type="predicted"/>
<sequence length="385" mass="42889">MQHRAVSVQFQRYLRDYLFGNSNINSPPGTKTEAAFQSYIARICECGFTLRIPRCTILLSRDPQPSRSCHPIRLQCGVDFTGSIINQTEVPSPTLIIYDGNFISLGSQDHDLDDIMNGLVLPFAITEMNKKVQSINIPALLSPWGPELPMFHVVIRKHHLLIYSALSRISRSIPTSFNNWPTGIFIGVDTALLTVAQNLVSEHVELDQDSFSLLGILSAESRISIEPLSNIKIKGDEPETVITVLSADAIVKLTLHMPWPIPNLILGFRFCGIADISLHVAHSNGCLSMNISLDNLEINQHLIGIPEWANSLIYGWISHLEARLYFMLTNLVLRQLHISRLPPVHVTDVEGLSVFIQPEALKVVQLSPSAEPFIMASGLPLILRR</sequence>
<dbReference type="RefSeq" id="XP_031933825.1">
    <property type="nucleotide sequence ID" value="XM_032064855.1"/>
</dbReference>
<dbReference type="Proteomes" id="UP000326268">
    <property type="component" value="Unassembled WGS sequence"/>
</dbReference>
<evidence type="ECO:0000313" key="2">
    <source>
        <dbReference type="Proteomes" id="UP000326268"/>
    </source>
</evidence>
<accession>A0A5N7ALF6</accession>
<reference evidence="1 2" key="1">
    <citation type="submission" date="2019-04" db="EMBL/GenBank/DDBJ databases">
        <title>Friends and foes A comparative genomics studyof 23 Aspergillus species from section Flavi.</title>
        <authorList>
            <consortium name="DOE Joint Genome Institute"/>
            <person name="Kjaerbolling I."/>
            <person name="Vesth T."/>
            <person name="Frisvad J.C."/>
            <person name="Nybo J.L."/>
            <person name="Theobald S."/>
            <person name="Kildgaard S."/>
            <person name="Isbrandt T."/>
            <person name="Kuo A."/>
            <person name="Sato A."/>
            <person name="Lyhne E.K."/>
            <person name="Kogle M.E."/>
            <person name="Wiebenga A."/>
            <person name="Kun R.S."/>
            <person name="Lubbers R.J."/>
            <person name="Makela M.R."/>
            <person name="Barry K."/>
            <person name="Chovatia M."/>
            <person name="Clum A."/>
            <person name="Daum C."/>
            <person name="Haridas S."/>
            <person name="He G."/>
            <person name="LaButti K."/>
            <person name="Lipzen A."/>
            <person name="Mondo S."/>
            <person name="Riley R."/>
            <person name="Salamov A."/>
            <person name="Simmons B.A."/>
            <person name="Magnuson J.K."/>
            <person name="Henrissat B."/>
            <person name="Mortensen U.H."/>
            <person name="Larsen T.O."/>
            <person name="Devries R.P."/>
            <person name="Grigoriev I.V."/>
            <person name="Machida M."/>
            <person name="Baker S.E."/>
            <person name="Andersen M.R."/>
        </authorList>
    </citation>
    <scope>NUCLEOTIDE SEQUENCE [LARGE SCALE GENOMIC DNA]</scope>
    <source>
        <strain evidence="1 2">CBS 763.97</strain>
    </source>
</reference>
<dbReference type="AlphaFoldDB" id="A0A5N7ALF6"/>
<name>A0A5N7ALF6_9EURO</name>
<organism evidence="1 2">
    <name type="scientific">Aspergillus caelatus</name>
    <dbReference type="NCBI Taxonomy" id="61420"/>
    <lineage>
        <taxon>Eukaryota</taxon>
        <taxon>Fungi</taxon>
        <taxon>Dikarya</taxon>
        <taxon>Ascomycota</taxon>
        <taxon>Pezizomycotina</taxon>
        <taxon>Eurotiomycetes</taxon>
        <taxon>Eurotiomycetidae</taxon>
        <taxon>Eurotiales</taxon>
        <taxon>Aspergillaceae</taxon>
        <taxon>Aspergillus</taxon>
        <taxon>Aspergillus subgen. Circumdati</taxon>
    </lineage>
</organism>
<dbReference type="GeneID" id="43649301"/>
<keyword evidence="2" id="KW-1185">Reference proteome</keyword>
<dbReference type="EMBL" id="ML737564">
    <property type="protein sequence ID" value="KAE8370744.1"/>
    <property type="molecule type" value="Genomic_DNA"/>
</dbReference>